<sequence length="194" mass="21486">MEQPFRSVVVILLIIISGMATLSFAPTVESVHQPISEHDMIPVMIQIPKLGIAAEIVPCHMNKDGSMQVPERGDVAGWMTNSPIPGDEGNAVIAGHVDDFTGPAIFFSLKNLVYGDEILIKDAHGLTLTFEVAKIEIYPNHYAPIDTIFGYASTPKLNLITCHGLFDRKRKTHEERLVVYTELKFKEEAEIATQ</sequence>
<accession>A0A9Q4FZP4</accession>
<name>A0A9Q4FZP4_SALAG</name>
<dbReference type="RefSeq" id="WP_257821470.1">
    <property type="nucleotide sequence ID" value="NZ_JABXYM010000001.1"/>
</dbReference>
<dbReference type="InterPro" id="IPR023365">
    <property type="entry name" value="Sortase_dom-sf"/>
</dbReference>
<evidence type="ECO:0000313" key="3">
    <source>
        <dbReference type="EMBL" id="MCR6097008.1"/>
    </source>
</evidence>
<dbReference type="Gene3D" id="2.40.260.10">
    <property type="entry name" value="Sortase"/>
    <property type="match status" value="1"/>
</dbReference>
<proteinExistence type="predicted"/>
<dbReference type="CDD" id="cd05829">
    <property type="entry name" value="Sortase_F"/>
    <property type="match status" value="1"/>
</dbReference>
<feature type="active site" description="Acyl-thioester intermediate" evidence="2">
    <location>
        <position position="162"/>
    </location>
</feature>
<evidence type="ECO:0000256" key="2">
    <source>
        <dbReference type="PIRSR" id="PIRSR605754-1"/>
    </source>
</evidence>
<keyword evidence="4" id="KW-1185">Reference proteome</keyword>
<dbReference type="AlphaFoldDB" id="A0A9Q4FZP4"/>
<dbReference type="Pfam" id="PF04203">
    <property type="entry name" value="Sortase"/>
    <property type="match status" value="1"/>
</dbReference>
<dbReference type="GO" id="GO:0016787">
    <property type="term" value="F:hydrolase activity"/>
    <property type="evidence" value="ECO:0007669"/>
    <property type="project" value="UniProtKB-KW"/>
</dbReference>
<reference evidence="3" key="1">
    <citation type="submission" date="2020-06" db="EMBL/GenBank/DDBJ databases">
        <title>Insight into the genomes of haloalkaliphilic bacilli from Kenyan soda lakes.</title>
        <authorList>
            <person name="Mwirichia R."/>
            <person name="Villamizar G.C."/>
            <person name="Poehlein A."/>
            <person name="Mugweru J."/>
            <person name="Kipnyargis A."/>
            <person name="Kiplimo D."/>
            <person name="Orwa P."/>
            <person name="Daniel R."/>
        </authorList>
    </citation>
    <scope>NUCLEOTIDE SEQUENCE</scope>
    <source>
        <strain evidence="3">B1096_S55</strain>
    </source>
</reference>
<organism evidence="3 4">
    <name type="scientific">Salipaludibacillus agaradhaerens</name>
    <name type="common">Bacillus agaradhaerens</name>
    <dbReference type="NCBI Taxonomy" id="76935"/>
    <lineage>
        <taxon>Bacteria</taxon>
        <taxon>Bacillati</taxon>
        <taxon>Bacillota</taxon>
        <taxon>Bacilli</taxon>
        <taxon>Bacillales</taxon>
        <taxon>Bacillaceae</taxon>
    </lineage>
</organism>
<dbReference type="EMBL" id="JABXYM010000001">
    <property type="protein sequence ID" value="MCR6097008.1"/>
    <property type="molecule type" value="Genomic_DNA"/>
</dbReference>
<dbReference type="Proteomes" id="UP001057753">
    <property type="component" value="Unassembled WGS sequence"/>
</dbReference>
<keyword evidence="1" id="KW-0378">Hydrolase</keyword>
<evidence type="ECO:0000256" key="1">
    <source>
        <dbReference type="ARBA" id="ARBA00022801"/>
    </source>
</evidence>
<comment type="caution">
    <text evidence="3">The sequence shown here is derived from an EMBL/GenBank/DDBJ whole genome shotgun (WGS) entry which is preliminary data.</text>
</comment>
<evidence type="ECO:0000313" key="4">
    <source>
        <dbReference type="Proteomes" id="UP001057753"/>
    </source>
</evidence>
<dbReference type="SUPFAM" id="SSF63817">
    <property type="entry name" value="Sortase"/>
    <property type="match status" value="1"/>
</dbReference>
<dbReference type="InterPro" id="IPR042001">
    <property type="entry name" value="Sortase_F"/>
</dbReference>
<dbReference type="InterPro" id="IPR005754">
    <property type="entry name" value="Sortase"/>
</dbReference>
<gene>
    <name evidence="3" type="ORF">HXA33_10605</name>
</gene>
<protein>
    <submittedName>
        <fullName evidence="3">Class F sortase</fullName>
    </submittedName>
</protein>
<feature type="active site" description="Proton donor/acceptor" evidence="2">
    <location>
        <position position="96"/>
    </location>
</feature>